<sequence length="306" mass="33944">MEFPFSLSDDTNHAAIWKPRECLPNHNCCKQGTWWDDTETVVKGYVVNVVHGFVKAERGPPCTLIVFEWHVLSNATNRRFMEFEIEVVFSAPGAGPGGYRTLLQCHPWPEYVVPSTPSSTCITTKQILLQPQEDDGPTTPCSFLSPSDIATQHDGAETNMSPSMEITADGCILGRPCFVGKSNFGNPNAVRWVFHETTAGTGVRQAFRTAVLLHRKPRDIGKFCATVSARGKISSPDKRHYPGVFREVTGRLGLDEALVFDPLAVVETAAMFRNDGTRGDPDGSWENMRESLGTTDIERWLIKGRE</sequence>
<dbReference type="AlphaFoldDB" id="A0AAE0IV73"/>
<accession>A0AAE0IV73</accession>
<gene>
    <name evidence="1" type="ORF">B0T19DRAFT_397582</name>
</gene>
<dbReference type="EMBL" id="JAUEPO010000002">
    <property type="protein sequence ID" value="KAK3331754.1"/>
    <property type="molecule type" value="Genomic_DNA"/>
</dbReference>
<keyword evidence="2" id="KW-1185">Reference proteome</keyword>
<reference evidence="1" key="1">
    <citation type="journal article" date="2023" name="Mol. Phylogenet. Evol.">
        <title>Genome-scale phylogeny and comparative genomics of the fungal order Sordariales.</title>
        <authorList>
            <person name="Hensen N."/>
            <person name="Bonometti L."/>
            <person name="Westerberg I."/>
            <person name="Brannstrom I.O."/>
            <person name="Guillou S."/>
            <person name="Cros-Aarteil S."/>
            <person name="Calhoun S."/>
            <person name="Haridas S."/>
            <person name="Kuo A."/>
            <person name="Mondo S."/>
            <person name="Pangilinan J."/>
            <person name="Riley R."/>
            <person name="LaButti K."/>
            <person name="Andreopoulos B."/>
            <person name="Lipzen A."/>
            <person name="Chen C."/>
            <person name="Yan M."/>
            <person name="Daum C."/>
            <person name="Ng V."/>
            <person name="Clum A."/>
            <person name="Steindorff A."/>
            <person name="Ohm R.A."/>
            <person name="Martin F."/>
            <person name="Silar P."/>
            <person name="Natvig D.O."/>
            <person name="Lalanne C."/>
            <person name="Gautier V."/>
            <person name="Ament-Velasquez S.L."/>
            <person name="Kruys A."/>
            <person name="Hutchinson M.I."/>
            <person name="Powell A.J."/>
            <person name="Barry K."/>
            <person name="Miller A.N."/>
            <person name="Grigoriev I.V."/>
            <person name="Debuchy R."/>
            <person name="Gladieux P."/>
            <person name="Hiltunen Thoren M."/>
            <person name="Johannesson H."/>
        </authorList>
    </citation>
    <scope>NUCLEOTIDE SEQUENCE</scope>
    <source>
        <strain evidence="1">SMH4131-1</strain>
    </source>
</reference>
<name>A0AAE0IV73_9PEZI</name>
<dbReference type="Proteomes" id="UP001286456">
    <property type="component" value="Unassembled WGS sequence"/>
</dbReference>
<evidence type="ECO:0000313" key="1">
    <source>
        <dbReference type="EMBL" id="KAK3331754.1"/>
    </source>
</evidence>
<comment type="caution">
    <text evidence="1">The sequence shown here is derived from an EMBL/GenBank/DDBJ whole genome shotgun (WGS) entry which is preliminary data.</text>
</comment>
<organism evidence="1 2">
    <name type="scientific">Cercophora scortea</name>
    <dbReference type="NCBI Taxonomy" id="314031"/>
    <lineage>
        <taxon>Eukaryota</taxon>
        <taxon>Fungi</taxon>
        <taxon>Dikarya</taxon>
        <taxon>Ascomycota</taxon>
        <taxon>Pezizomycotina</taxon>
        <taxon>Sordariomycetes</taxon>
        <taxon>Sordariomycetidae</taxon>
        <taxon>Sordariales</taxon>
        <taxon>Lasiosphaeriaceae</taxon>
        <taxon>Cercophora</taxon>
    </lineage>
</organism>
<reference evidence="1" key="2">
    <citation type="submission" date="2023-06" db="EMBL/GenBank/DDBJ databases">
        <authorList>
            <consortium name="Lawrence Berkeley National Laboratory"/>
            <person name="Haridas S."/>
            <person name="Hensen N."/>
            <person name="Bonometti L."/>
            <person name="Westerberg I."/>
            <person name="Brannstrom I.O."/>
            <person name="Guillou S."/>
            <person name="Cros-Aarteil S."/>
            <person name="Calhoun S."/>
            <person name="Kuo A."/>
            <person name="Mondo S."/>
            <person name="Pangilinan J."/>
            <person name="Riley R."/>
            <person name="Labutti K."/>
            <person name="Andreopoulos B."/>
            <person name="Lipzen A."/>
            <person name="Chen C."/>
            <person name="Yanf M."/>
            <person name="Daum C."/>
            <person name="Ng V."/>
            <person name="Clum A."/>
            <person name="Steindorff A."/>
            <person name="Ohm R."/>
            <person name="Martin F."/>
            <person name="Silar P."/>
            <person name="Natvig D."/>
            <person name="Lalanne C."/>
            <person name="Gautier V."/>
            <person name="Ament-Velasquez S.L."/>
            <person name="Kruys A."/>
            <person name="Hutchinson M.I."/>
            <person name="Powell A.J."/>
            <person name="Barry K."/>
            <person name="Miller A.N."/>
            <person name="Grigoriev I.V."/>
            <person name="Debuchy R."/>
            <person name="Gladieux P."/>
            <person name="Thoren M.H."/>
            <person name="Johannesson H."/>
        </authorList>
    </citation>
    <scope>NUCLEOTIDE SEQUENCE</scope>
    <source>
        <strain evidence="1">SMH4131-1</strain>
    </source>
</reference>
<protein>
    <submittedName>
        <fullName evidence="1">Uncharacterized protein</fullName>
    </submittedName>
</protein>
<evidence type="ECO:0000313" key="2">
    <source>
        <dbReference type="Proteomes" id="UP001286456"/>
    </source>
</evidence>
<proteinExistence type="predicted"/>